<keyword evidence="1" id="KW-0472">Membrane</keyword>
<keyword evidence="3" id="KW-1185">Reference proteome</keyword>
<feature type="transmembrane region" description="Helical" evidence="1">
    <location>
        <begin position="52"/>
        <end position="75"/>
    </location>
</feature>
<reference evidence="3" key="1">
    <citation type="submission" date="2017-06" db="EMBL/GenBank/DDBJ databases">
        <title>Genome analysis of Fimbriiglobus ruber SP5, the first member of the order Planctomycetales with confirmed chitinolytic capability.</title>
        <authorList>
            <person name="Ravin N.V."/>
            <person name="Rakitin A.L."/>
            <person name="Ivanova A.A."/>
            <person name="Beletsky A.V."/>
            <person name="Kulichevskaya I.S."/>
            <person name="Mardanov A.V."/>
            <person name="Dedysh S.N."/>
        </authorList>
    </citation>
    <scope>NUCLEOTIDE SEQUENCE [LARGE SCALE GENOMIC DNA]</scope>
    <source>
        <strain evidence="3">SP5</strain>
    </source>
</reference>
<evidence type="ECO:0000313" key="2">
    <source>
        <dbReference type="EMBL" id="OWK45713.1"/>
    </source>
</evidence>
<dbReference type="AlphaFoldDB" id="A0A225DXN1"/>
<keyword evidence="1" id="KW-0812">Transmembrane</keyword>
<comment type="caution">
    <text evidence="2">The sequence shown here is derived from an EMBL/GenBank/DDBJ whole genome shotgun (WGS) entry which is preliminary data.</text>
</comment>
<dbReference type="Proteomes" id="UP000214646">
    <property type="component" value="Unassembled WGS sequence"/>
</dbReference>
<organism evidence="2 3">
    <name type="scientific">Fimbriiglobus ruber</name>
    <dbReference type="NCBI Taxonomy" id="1908690"/>
    <lineage>
        <taxon>Bacteria</taxon>
        <taxon>Pseudomonadati</taxon>
        <taxon>Planctomycetota</taxon>
        <taxon>Planctomycetia</taxon>
        <taxon>Gemmatales</taxon>
        <taxon>Gemmataceae</taxon>
        <taxon>Fimbriiglobus</taxon>
    </lineage>
</organism>
<name>A0A225DXN1_9BACT</name>
<accession>A0A225DXN1</accession>
<dbReference type="EMBL" id="NIDE01000002">
    <property type="protein sequence ID" value="OWK45713.1"/>
    <property type="molecule type" value="Genomic_DNA"/>
</dbReference>
<dbReference type="RefSeq" id="WP_088253397.1">
    <property type="nucleotide sequence ID" value="NZ_NIDE01000002.1"/>
</dbReference>
<gene>
    <name evidence="2" type="ORF">FRUB_02044</name>
</gene>
<proteinExistence type="predicted"/>
<evidence type="ECO:0000313" key="3">
    <source>
        <dbReference type="Proteomes" id="UP000214646"/>
    </source>
</evidence>
<sequence length="85" mass="8066">MNREIVSAGQLFLAVLGLVAWVAAALLGTSPSIVESQVAAGGGTASVKIPSPAAGGAAGGFAVAGGLCFLGAALAPRPRGSEPHA</sequence>
<keyword evidence="1" id="KW-1133">Transmembrane helix</keyword>
<evidence type="ECO:0000256" key="1">
    <source>
        <dbReference type="SAM" id="Phobius"/>
    </source>
</evidence>
<protein>
    <submittedName>
        <fullName evidence="2">Uncharacterized protein</fullName>
    </submittedName>
</protein>